<name>A0ACC2EH76_DIPCM</name>
<comment type="caution">
    <text evidence="1">The sequence shown here is derived from an EMBL/GenBank/DDBJ whole genome shotgun (WGS) entry which is preliminary data.</text>
</comment>
<sequence length="156" mass="17299">MKYRFRAVLPTFVTFFTLCFSESGGTFANNTVYEELVKNGFPVGLLPETVVDYNIQTNGNFMVHLQEVCSFTLSKTYYVTYGSTISGLLAYGAISDLSGISVKVFFFNLAVSSIYVRGNDLLFEVGFLSTKFPVTSFKESPVCRLDLSLLSSAFTN</sequence>
<gene>
    <name evidence="1" type="ORF">O6H91_02G074600</name>
</gene>
<reference evidence="2" key="1">
    <citation type="journal article" date="2024" name="Proc. Natl. Acad. Sci. U.S.A.">
        <title>Extraordinary preservation of gene collinearity over three hundred million years revealed in homosporous lycophytes.</title>
        <authorList>
            <person name="Li C."/>
            <person name="Wickell D."/>
            <person name="Kuo L.Y."/>
            <person name="Chen X."/>
            <person name="Nie B."/>
            <person name="Liao X."/>
            <person name="Peng D."/>
            <person name="Ji J."/>
            <person name="Jenkins J."/>
            <person name="Williams M."/>
            <person name="Shu S."/>
            <person name="Plott C."/>
            <person name="Barry K."/>
            <person name="Rajasekar S."/>
            <person name="Grimwood J."/>
            <person name="Han X."/>
            <person name="Sun S."/>
            <person name="Hou Z."/>
            <person name="He W."/>
            <person name="Dai G."/>
            <person name="Sun C."/>
            <person name="Schmutz J."/>
            <person name="Leebens-Mack J.H."/>
            <person name="Li F.W."/>
            <person name="Wang L."/>
        </authorList>
    </citation>
    <scope>NUCLEOTIDE SEQUENCE [LARGE SCALE GENOMIC DNA]</scope>
    <source>
        <strain evidence="2">cv. PW_Plant_1</strain>
    </source>
</reference>
<dbReference type="Proteomes" id="UP001162992">
    <property type="component" value="Chromosome 2"/>
</dbReference>
<evidence type="ECO:0000313" key="2">
    <source>
        <dbReference type="Proteomes" id="UP001162992"/>
    </source>
</evidence>
<protein>
    <submittedName>
        <fullName evidence="1">Uncharacterized protein</fullName>
    </submittedName>
</protein>
<proteinExistence type="predicted"/>
<organism evidence="1 2">
    <name type="scientific">Diphasiastrum complanatum</name>
    <name type="common">Issler's clubmoss</name>
    <name type="synonym">Lycopodium complanatum</name>
    <dbReference type="NCBI Taxonomy" id="34168"/>
    <lineage>
        <taxon>Eukaryota</taxon>
        <taxon>Viridiplantae</taxon>
        <taxon>Streptophyta</taxon>
        <taxon>Embryophyta</taxon>
        <taxon>Tracheophyta</taxon>
        <taxon>Lycopodiopsida</taxon>
        <taxon>Lycopodiales</taxon>
        <taxon>Lycopodiaceae</taxon>
        <taxon>Lycopodioideae</taxon>
        <taxon>Diphasiastrum</taxon>
    </lineage>
</organism>
<accession>A0ACC2EH76</accession>
<dbReference type="EMBL" id="CM055093">
    <property type="protein sequence ID" value="KAJ7565778.1"/>
    <property type="molecule type" value="Genomic_DNA"/>
</dbReference>
<evidence type="ECO:0000313" key="1">
    <source>
        <dbReference type="EMBL" id="KAJ7565778.1"/>
    </source>
</evidence>
<keyword evidence="2" id="KW-1185">Reference proteome</keyword>